<dbReference type="EnsemblPlants" id="Pp3c22_10010V3.1">
    <property type="protein sequence ID" value="Pp3c22_10010V3.1"/>
    <property type="gene ID" value="Pp3c22_10010"/>
</dbReference>
<evidence type="ECO:0000313" key="5">
    <source>
        <dbReference type="Proteomes" id="UP000006727"/>
    </source>
</evidence>
<evidence type="ECO:0000259" key="2">
    <source>
        <dbReference type="Pfam" id="PF05922"/>
    </source>
</evidence>
<feature type="domain" description="Inhibitor I9" evidence="2">
    <location>
        <begin position="57"/>
        <end position="134"/>
    </location>
</feature>
<evidence type="ECO:0000313" key="3">
    <source>
        <dbReference type="EMBL" id="PNR30648.1"/>
    </source>
</evidence>
<gene>
    <name evidence="4" type="primary">LOC112275146</name>
    <name evidence="3" type="ORF">PHYPA_026964</name>
</gene>
<dbReference type="InterPro" id="IPR037045">
    <property type="entry name" value="S8pro/Inhibitor_I9_sf"/>
</dbReference>
<proteinExistence type="predicted"/>
<keyword evidence="1" id="KW-0472">Membrane</keyword>
<dbReference type="Pfam" id="PF05922">
    <property type="entry name" value="Inhibitor_I9"/>
    <property type="match status" value="1"/>
</dbReference>
<evidence type="ECO:0000313" key="4">
    <source>
        <dbReference type="EnsemblPlants" id="Pp3c22_10010V3.1"/>
    </source>
</evidence>
<dbReference type="PANTHER" id="PTHR48222">
    <property type="entry name" value="PROTEINASE INHIBITOR, PROPEPTIDE"/>
    <property type="match status" value="1"/>
</dbReference>
<dbReference type="Proteomes" id="UP000006727">
    <property type="component" value="Chromosome 22"/>
</dbReference>
<dbReference type="AlphaFoldDB" id="A0A2K1IN07"/>
<evidence type="ECO:0000256" key="1">
    <source>
        <dbReference type="SAM" id="Phobius"/>
    </source>
</evidence>
<sequence>MRVQTLETSSDLISYRSCHMSSRPLLFGGVLACIFILLWSGSQPACSTMAKDERSVHIVYVEKSPDHLNDVENHHLGILSQVTGGSLDAAKEHMLYSYSQAMSGFSAKLTPDQVESLKGVPGVVQIVKDQVHHIASENKGVGGSGPRVTKVGGNVISSLGDAANLQ</sequence>
<organism evidence="3">
    <name type="scientific">Physcomitrium patens</name>
    <name type="common">Spreading-leaved earth moss</name>
    <name type="synonym">Physcomitrella patens</name>
    <dbReference type="NCBI Taxonomy" id="3218"/>
    <lineage>
        <taxon>Eukaryota</taxon>
        <taxon>Viridiplantae</taxon>
        <taxon>Streptophyta</taxon>
        <taxon>Embryophyta</taxon>
        <taxon>Bryophyta</taxon>
        <taxon>Bryophytina</taxon>
        <taxon>Bryopsida</taxon>
        <taxon>Funariidae</taxon>
        <taxon>Funariales</taxon>
        <taxon>Funariaceae</taxon>
        <taxon>Physcomitrium</taxon>
    </lineage>
</organism>
<dbReference type="OrthoDB" id="687377at2759"/>
<dbReference type="SUPFAM" id="SSF54897">
    <property type="entry name" value="Protease propeptides/inhibitors"/>
    <property type="match status" value="1"/>
</dbReference>
<protein>
    <recommendedName>
        <fullName evidence="2">Inhibitor I9 domain-containing protein</fullName>
    </recommendedName>
</protein>
<dbReference type="Gene3D" id="3.30.70.80">
    <property type="entry name" value="Peptidase S8 propeptide/proteinase inhibitor I9"/>
    <property type="match status" value="1"/>
</dbReference>
<keyword evidence="1" id="KW-0812">Transmembrane</keyword>
<keyword evidence="1" id="KW-1133">Transmembrane helix</keyword>
<dbReference type="EnsemblPlants" id="Pp3c22_10010V3.2">
    <property type="protein sequence ID" value="Pp3c22_10010V3.2"/>
    <property type="gene ID" value="Pp3c22_10010"/>
</dbReference>
<dbReference type="PANTHER" id="PTHR48222:SF4">
    <property type="entry name" value="PROTEINASE INHIBITOR, PROPEPTIDE"/>
    <property type="match status" value="1"/>
</dbReference>
<dbReference type="Gramene" id="Pp3c22_10010V3.1">
    <property type="protein sequence ID" value="Pp3c22_10010V3.1"/>
    <property type="gene ID" value="Pp3c22_10010"/>
</dbReference>
<dbReference type="InterPro" id="IPR010259">
    <property type="entry name" value="S8pro/Inhibitor_I9"/>
</dbReference>
<dbReference type="EMBL" id="ABEU02000022">
    <property type="protein sequence ID" value="PNR30648.1"/>
    <property type="molecule type" value="Genomic_DNA"/>
</dbReference>
<dbReference type="Gramene" id="Pp3c22_10010V3.2">
    <property type="protein sequence ID" value="Pp3c22_10010V3.2"/>
    <property type="gene ID" value="Pp3c22_10010"/>
</dbReference>
<accession>A0A2K1IN07</accession>
<name>A0A2K1IN07_PHYPA</name>
<reference evidence="4" key="3">
    <citation type="submission" date="2020-12" db="UniProtKB">
        <authorList>
            <consortium name="EnsemblPlants"/>
        </authorList>
    </citation>
    <scope>IDENTIFICATION</scope>
</reference>
<dbReference type="PaxDb" id="3218-PP1S121_135V6.4"/>
<reference evidence="3 5" key="1">
    <citation type="journal article" date="2008" name="Science">
        <title>The Physcomitrella genome reveals evolutionary insights into the conquest of land by plants.</title>
        <authorList>
            <person name="Rensing S."/>
            <person name="Lang D."/>
            <person name="Zimmer A."/>
            <person name="Terry A."/>
            <person name="Salamov A."/>
            <person name="Shapiro H."/>
            <person name="Nishiyama T."/>
            <person name="Perroud P.-F."/>
            <person name="Lindquist E."/>
            <person name="Kamisugi Y."/>
            <person name="Tanahashi T."/>
            <person name="Sakakibara K."/>
            <person name="Fujita T."/>
            <person name="Oishi K."/>
            <person name="Shin-I T."/>
            <person name="Kuroki Y."/>
            <person name="Toyoda A."/>
            <person name="Suzuki Y."/>
            <person name="Hashimoto A."/>
            <person name="Yamaguchi K."/>
            <person name="Sugano A."/>
            <person name="Kohara Y."/>
            <person name="Fujiyama A."/>
            <person name="Anterola A."/>
            <person name="Aoki S."/>
            <person name="Ashton N."/>
            <person name="Barbazuk W.B."/>
            <person name="Barker E."/>
            <person name="Bennetzen J."/>
            <person name="Bezanilla M."/>
            <person name="Blankenship R."/>
            <person name="Cho S.H."/>
            <person name="Dutcher S."/>
            <person name="Estelle M."/>
            <person name="Fawcett J.A."/>
            <person name="Gundlach H."/>
            <person name="Hanada K."/>
            <person name="Heyl A."/>
            <person name="Hicks K.A."/>
            <person name="Hugh J."/>
            <person name="Lohr M."/>
            <person name="Mayer K."/>
            <person name="Melkozernov A."/>
            <person name="Murata T."/>
            <person name="Nelson D."/>
            <person name="Pils B."/>
            <person name="Prigge M."/>
            <person name="Reiss B."/>
            <person name="Renner T."/>
            <person name="Rombauts S."/>
            <person name="Rushton P."/>
            <person name="Sanderfoot A."/>
            <person name="Schween G."/>
            <person name="Shiu S.-H."/>
            <person name="Stueber K."/>
            <person name="Theodoulou F.L."/>
            <person name="Tu H."/>
            <person name="Van de Peer Y."/>
            <person name="Verrier P.J."/>
            <person name="Waters E."/>
            <person name="Wood A."/>
            <person name="Yang L."/>
            <person name="Cove D."/>
            <person name="Cuming A."/>
            <person name="Hasebe M."/>
            <person name="Lucas S."/>
            <person name="Mishler D.B."/>
            <person name="Reski R."/>
            <person name="Grigoriev I."/>
            <person name="Quatrano R.S."/>
            <person name="Boore J.L."/>
        </authorList>
    </citation>
    <scope>NUCLEOTIDE SEQUENCE [LARGE SCALE GENOMIC DNA]</scope>
    <source>
        <strain evidence="4 5">cv. Gransden 2004</strain>
    </source>
</reference>
<keyword evidence="5" id="KW-1185">Reference proteome</keyword>
<reference evidence="3 5" key="2">
    <citation type="journal article" date="2018" name="Plant J.">
        <title>The Physcomitrella patens chromosome-scale assembly reveals moss genome structure and evolution.</title>
        <authorList>
            <person name="Lang D."/>
            <person name="Ullrich K.K."/>
            <person name="Murat F."/>
            <person name="Fuchs J."/>
            <person name="Jenkins J."/>
            <person name="Haas F.B."/>
            <person name="Piednoel M."/>
            <person name="Gundlach H."/>
            <person name="Van Bel M."/>
            <person name="Meyberg R."/>
            <person name="Vives C."/>
            <person name="Morata J."/>
            <person name="Symeonidi A."/>
            <person name="Hiss M."/>
            <person name="Muchero W."/>
            <person name="Kamisugi Y."/>
            <person name="Saleh O."/>
            <person name="Blanc G."/>
            <person name="Decker E.L."/>
            <person name="van Gessel N."/>
            <person name="Grimwood J."/>
            <person name="Hayes R.D."/>
            <person name="Graham S.W."/>
            <person name="Gunter L.E."/>
            <person name="McDaniel S.F."/>
            <person name="Hoernstein S.N.W."/>
            <person name="Larsson A."/>
            <person name="Li F.W."/>
            <person name="Perroud P.F."/>
            <person name="Phillips J."/>
            <person name="Ranjan P."/>
            <person name="Rokshar D.S."/>
            <person name="Rothfels C.J."/>
            <person name="Schneider L."/>
            <person name="Shu S."/>
            <person name="Stevenson D.W."/>
            <person name="Thummler F."/>
            <person name="Tillich M."/>
            <person name="Villarreal Aguilar J.C."/>
            <person name="Widiez T."/>
            <person name="Wong G.K."/>
            <person name="Wymore A."/>
            <person name="Zhang Y."/>
            <person name="Zimmer A.D."/>
            <person name="Quatrano R.S."/>
            <person name="Mayer K.F.X."/>
            <person name="Goodstein D."/>
            <person name="Casacuberta J.M."/>
            <person name="Vandepoele K."/>
            <person name="Reski R."/>
            <person name="Cuming A.C."/>
            <person name="Tuskan G.A."/>
            <person name="Maumus F."/>
            <person name="Salse J."/>
            <person name="Schmutz J."/>
            <person name="Rensing S.A."/>
        </authorList>
    </citation>
    <scope>NUCLEOTIDE SEQUENCE [LARGE SCALE GENOMIC DNA]</scope>
    <source>
        <strain evidence="4 5">cv. Gransden 2004</strain>
    </source>
</reference>
<dbReference type="GO" id="GO:0004866">
    <property type="term" value="F:endopeptidase inhibitor activity"/>
    <property type="evidence" value="ECO:0000318"/>
    <property type="project" value="GO_Central"/>
</dbReference>
<feature type="transmembrane region" description="Helical" evidence="1">
    <location>
        <begin position="25"/>
        <end position="42"/>
    </location>
</feature>